<keyword evidence="1" id="KW-0325">Glycoprotein</keyword>
<dbReference type="InterPro" id="IPR029052">
    <property type="entry name" value="Metallo-depent_PP-like"/>
</dbReference>
<evidence type="ECO:0000256" key="1">
    <source>
        <dbReference type="ARBA" id="ARBA00023180"/>
    </source>
</evidence>
<dbReference type="AlphaFoldDB" id="A0A9W9ZK43"/>
<dbReference type="Pfam" id="PF00149">
    <property type="entry name" value="Metallophos"/>
    <property type="match status" value="1"/>
</dbReference>
<proteinExistence type="predicted"/>
<evidence type="ECO:0000259" key="2">
    <source>
        <dbReference type="Pfam" id="PF00149"/>
    </source>
</evidence>
<dbReference type="InterPro" id="IPR041792">
    <property type="entry name" value="MPP_PAP"/>
</dbReference>
<evidence type="ECO:0000313" key="3">
    <source>
        <dbReference type="EMBL" id="KAJ7383152.1"/>
    </source>
</evidence>
<accession>A0A9W9ZK43</accession>
<dbReference type="CDD" id="cd00839">
    <property type="entry name" value="MPP_PAPs"/>
    <property type="match status" value="1"/>
</dbReference>
<name>A0A9W9ZK43_9CNID</name>
<reference evidence="3" key="1">
    <citation type="submission" date="2023-01" db="EMBL/GenBank/DDBJ databases">
        <title>Genome assembly of the deep-sea coral Lophelia pertusa.</title>
        <authorList>
            <person name="Herrera S."/>
            <person name="Cordes E."/>
        </authorList>
    </citation>
    <scope>NUCLEOTIDE SEQUENCE</scope>
    <source>
        <strain evidence="3">USNM1676648</strain>
        <tissue evidence="3">Polyp</tissue>
    </source>
</reference>
<dbReference type="OrthoDB" id="45007at2759"/>
<organism evidence="3 4">
    <name type="scientific">Desmophyllum pertusum</name>
    <dbReference type="NCBI Taxonomy" id="174260"/>
    <lineage>
        <taxon>Eukaryota</taxon>
        <taxon>Metazoa</taxon>
        <taxon>Cnidaria</taxon>
        <taxon>Anthozoa</taxon>
        <taxon>Hexacorallia</taxon>
        <taxon>Scleractinia</taxon>
        <taxon>Caryophylliina</taxon>
        <taxon>Caryophylliidae</taxon>
        <taxon>Desmophyllum</taxon>
    </lineage>
</organism>
<comment type="caution">
    <text evidence="3">The sequence shown here is derived from an EMBL/GenBank/DDBJ whole genome shotgun (WGS) entry which is preliminary data.</text>
</comment>
<sequence length="370" mass="42596">MGRIGGAPSLKRLILEARSGHNTAVLHVGDFAYDLQTKGGLNGDAFMNRIQDMAAWIPYMTCVGNHEIAFNFSHYRYRFSMPQLEWPTTVDRMWYSFDIARAHFISYSSEVYFTNGSIQDQLDWLTNDLKDANKPENRAKRPWIIAFGHRPMYCSNIDKDDCTTLKSLVRHSLEPLFFQYGVDVIIEAHEHSYERLWPVFNDTVTAHNYINPKAPVHFISGAAGCNESYGICVNPMLGPRAVCAKLVRAQFSEVAESDNLYSPWWEIKASQSDFENQAFRERLRKTRSRKRFWDRFGGRVEIQNGGDYSIELKKDKSSTKFTIKTRRISNRGTQLWEMDADNNAPRTMRGNEARVLTGITPLFILSIFNS</sequence>
<evidence type="ECO:0000313" key="4">
    <source>
        <dbReference type="Proteomes" id="UP001163046"/>
    </source>
</evidence>
<gene>
    <name evidence="3" type="ORF">OS493_030304</name>
</gene>
<dbReference type="PANTHER" id="PTHR45867">
    <property type="entry name" value="PURPLE ACID PHOSPHATASE"/>
    <property type="match status" value="1"/>
</dbReference>
<protein>
    <recommendedName>
        <fullName evidence="2">Calcineurin-like phosphoesterase domain-containing protein</fullName>
    </recommendedName>
</protein>
<dbReference type="SUPFAM" id="SSF56300">
    <property type="entry name" value="Metallo-dependent phosphatases"/>
    <property type="match status" value="1"/>
</dbReference>
<dbReference type="Gene3D" id="3.60.21.10">
    <property type="match status" value="1"/>
</dbReference>
<dbReference type="PANTHER" id="PTHR45867:SF10">
    <property type="entry name" value="PURPLE ACID PHOSPHATASE"/>
    <property type="match status" value="1"/>
</dbReference>
<dbReference type="GO" id="GO:0016787">
    <property type="term" value="F:hydrolase activity"/>
    <property type="evidence" value="ECO:0007669"/>
    <property type="project" value="InterPro"/>
</dbReference>
<dbReference type="EMBL" id="MU825905">
    <property type="protein sequence ID" value="KAJ7383152.1"/>
    <property type="molecule type" value="Genomic_DNA"/>
</dbReference>
<dbReference type="InterPro" id="IPR004843">
    <property type="entry name" value="Calcineurin-like_PHP"/>
</dbReference>
<dbReference type="Proteomes" id="UP001163046">
    <property type="component" value="Unassembled WGS sequence"/>
</dbReference>
<feature type="domain" description="Calcineurin-like phosphoesterase" evidence="2">
    <location>
        <begin position="5"/>
        <end position="193"/>
    </location>
</feature>
<keyword evidence="4" id="KW-1185">Reference proteome</keyword>